<feature type="domain" description="YEATS-Like-Associating Three TM" evidence="2">
    <location>
        <begin position="6"/>
        <end position="108"/>
    </location>
</feature>
<dbReference type="InterPro" id="IPR046890">
    <property type="entry name" value="YLATT"/>
</dbReference>
<feature type="transmembrane region" description="Helical" evidence="1">
    <location>
        <begin position="6"/>
        <end position="27"/>
    </location>
</feature>
<dbReference type="Proteomes" id="UP000315145">
    <property type="component" value="Unassembled WGS sequence"/>
</dbReference>
<reference evidence="3" key="3">
    <citation type="submission" date="2019-09" db="EMBL/GenBank/DDBJ databases">
        <authorList>
            <person name="Zhang D.-C."/>
        </authorList>
    </citation>
    <scope>NUCLEOTIDE SEQUENCE</scope>
    <source>
        <strain evidence="3">RU-4-M-4</strain>
    </source>
</reference>
<evidence type="ECO:0000313" key="6">
    <source>
        <dbReference type="Proteomes" id="UP000322315"/>
    </source>
</evidence>
<evidence type="ECO:0000313" key="5">
    <source>
        <dbReference type="Proteomes" id="UP000315145"/>
    </source>
</evidence>
<name>A0A5M7AYG5_9FLAO</name>
<reference evidence="3 6" key="1">
    <citation type="journal article" date="2015" name="Int. J. Syst. Evol. Microbiol.">
        <title>Algibacter amylolyticus sp. nov., isolated from intertidal sediment.</title>
        <authorList>
            <person name="Zhang D.C."/>
            <person name="Wu J."/>
            <person name="Neuner K."/>
            <person name="Yao J."/>
            <person name="Margesin R."/>
        </authorList>
    </citation>
    <scope>NUCLEOTIDE SEQUENCE [LARGE SCALE GENOMIC DNA]</scope>
    <source>
        <strain evidence="3 6">RU-4-M-4</strain>
    </source>
</reference>
<dbReference type="Pfam" id="PF20303">
    <property type="entry name" value="YLATT"/>
    <property type="match status" value="1"/>
</dbReference>
<dbReference type="RefSeq" id="WP_144117431.1">
    <property type="nucleotide sequence ID" value="NZ_JACHGE010000007.1"/>
</dbReference>
<evidence type="ECO:0000313" key="4">
    <source>
        <dbReference type="EMBL" id="TSJ73442.1"/>
    </source>
</evidence>
<dbReference type="EMBL" id="VWRS01000009">
    <property type="protein sequence ID" value="KAA5822292.1"/>
    <property type="molecule type" value="Genomic_DNA"/>
</dbReference>
<evidence type="ECO:0000259" key="2">
    <source>
        <dbReference type="Pfam" id="PF20303"/>
    </source>
</evidence>
<protein>
    <recommendedName>
        <fullName evidence="2">YEATS-Like-Associating Three TM domain-containing protein</fullName>
    </recommendedName>
</protein>
<feature type="transmembrane region" description="Helical" evidence="1">
    <location>
        <begin position="77"/>
        <end position="95"/>
    </location>
</feature>
<organism evidence="3 6">
    <name type="scientific">Algibacter amylolyticus</name>
    <dbReference type="NCBI Taxonomy" id="1608400"/>
    <lineage>
        <taxon>Bacteria</taxon>
        <taxon>Pseudomonadati</taxon>
        <taxon>Bacteroidota</taxon>
        <taxon>Flavobacteriia</taxon>
        <taxon>Flavobacteriales</taxon>
        <taxon>Flavobacteriaceae</taxon>
        <taxon>Algibacter</taxon>
    </lineage>
</organism>
<evidence type="ECO:0000256" key="1">
    <source>
        <dbReference type="SAM" id="Phobius"/>
    </source>
</evidence>
<reference evidence="4 5" key="2">
    <citation type="submission" date="2019-07" db="EMBL/GenBank/DDBJ databases">
        <title>Algibacter marinivivus sp. nov., isolated from the surface of a marine red alga.</title>
        <authorList>
            <person name="Zhong X."/>
            <person name="Xu W."/>
            <person name="Zhang Y."/>
            <person name="Zhang Q."/>
            <person name="Du Z."/>
        </authorList>
    </citation>
    <scope>NUCLEOTIDE SEQUENCE [LARGE SCALE GENOMIC DNA]</scope>
    <source>
        <strain evidence="4 5">RU-4-M-4</strain>
    </source>
</reference>
<accession>A0A5M7AYG5</accession>
<evidence type="ECO:0000313" key="3">
    <source>
        <dbReference type="EMBL" id="KAA5822292.1"/>
    </source>
</evidence>
<comment type="caution">
    <text evidence="3">The sequence shown here is derived from an EMBL/GenBank/DDBJ whole genome shotgun (WGS) entry which is preliminary data.</text>
</comment>
<dbReference type="Proteomes" id="UP000322315">
    <property type="component" value="Unassembled WGS sequence"/>
</dbReference>
<dbReference type="EMBL" id="VMBF01000009">
    <property type="protein sequence ID" value="TSJ73442.1"/>
    <property type="molecule type" value="Genomic_DNA"/>
</dbReference>
<dbReference type="AlphaFoldDB" id="A0A5M7AYG5"/>
<feature type="transmembrane region" description="Helical" evidence="1">
    <location>
        <begin position="39"/>
        <end position="57"/>
    </location>
</feature>
<dbReference type="OrthoDB" id="2084204at2"/>
<keyword evidence="5" id="KW-1185">Reference proteome</keyword>
<keyword evidence="1" id="KW-0812">Transmembrane</keyword>
<keyword evidence="1" id="KW-0472">Membrane</keyword>
<proteinExistence type="predicted"/>
<gene>
    <name evidence="3" type="ORF">F2B50_14155</name>
    <name evidence="4" type="ORF">FPF71_14155</name>
</gene>
<sequence>MKESNHIKILISIAVIAGAMGGIGNYLMMDMEVDDRTSIIKPIFLGIIAAAVLPLFLKLVSSNILDFVDEHLRFKNYTYFVSLCLLAALFGDVFLQGIYAKVFNELTEEIATIDKKVESSNEKADYALYNIKLENDKKKDLGSAKEIRDHRDQKISDYAKDFKLNKAEAAILFEIKENKISEPDELYKLGDKAAVDKALSKFKKEDLVKELDLNNTKVIVPQTKFMTNLSTMKNSASN</sequence>
<keyword evidence="1" id="KW-1133">Transmembrane helix</keyword>